<evidence type="ECO:0000256" key="1">
    <source>
        <dbReference type="ARBA" id="ARBA00022917"/>
    </source>
</evidence>
<keyword evidence="1" id="KW-0648">Protein biosynthesis</keyword>
<gene>
    <name evidence="4" type="primary">LOC106472030</name>
</gene>
<dbReference type="SUPFAM" id="SSF81271">
    <property type="entry name" value="TGS-like"/>
    <property type="match status" value="1"/>
</dbReference>
<dbReference type="SUPFAM" id="SSF55186">
    <property type="entry name" value="ThrRS/AlaRS common domain"/>
    <property type="match status" value="1"/>
</dbReference>
<organism evidence="3 4">
    <name type="scientific">Limulus polyphemus</name>
    <name type="common">Atlantic horseshoe crab</name>
    <dbReference type="NCBI Taxonomy" id="6850"/>
    <lineage>
        <taxon>Eukaryota</taxon>
        <taxon>Metazoa</taxon>
        <taxon>Ecdysozoa</taxon>
        <taxon>Arthropoda</taxon>
        <taxon>Chelicerata</taxon>
        <taxon>Merostomata</taxon>
        <taxon>Xiphosura</taxon>
        <taxon>Limulidae</taxon>
        <taxon>Limulus</taxon>
    </lineage>
</organism>
<dbReference type="PANTHER" id="PTHR11451:SF44">
    <property type="entry name" value="THREONINE--TRNA LIGASE, CHLOROPLASTIC_MITOCHONDRIAL 2"/>
    <property type="match status" value="1"/>
</dbReference>
<evidence type="ECO:0000313" key="4">
    <source>
        <dbReference type="RefSeq" id="XP_013788113.1"/>
    </source>
</evidence>
<dbReference type="InterPro" id="IPR018163">
    <property type="entry name" value="Thr/Ala-tRNA-synth_IIc_edit"/>
</dbReference>
<dbReference type="Gene3D" id="3.10.20.30">
    <property type="match status" value="1"/>
</dbReference>
<dbReference type="InterPro" id="IPR004095">
    <property type="entry name" value="TGS"/>
</dbReference>
<proteinExistence type="predicted"/>
<dbReference type="PANTHER" id="PTHR11451">
    <property type="entry name" value="THREONINE-TRNA LIGASE"/>
    <property type="match status" value="1"/>
</dbReference>
<evidence type="ECO:0000313" key="3">
    <source>
        <dbReference type="Proteomes" id="UP000694941"/>
    </source>
</evidence>
<feature type="domain" description="TGS" evidence="2">
    <location>
        <begin position="80"/>
        <end position="122"/>
    </location>
</feature>
<dbReference type="InterPro" id="IPR012675">
    <property type="entry name" value="Beta-grasp_dom_sf"/>
</dbReference>
<dbReference type="GeneID" id="106472030"/>
<reference evidence="4" key="1">
    <citation type="submission" date="2025-08" db="UniProtKB">
        <authorList>
            <consortium name="RefSeq"/>
        </authorList>
    </citation>
    <scope>IDENTIFICATION</scope>
    <source>
        <tissue evidence="4">Muscle</tissue>
    </source>
</reference>
<name>A0ABM1BT21_LIMPO</name>
<keyword evidence="3" id="KW-1185">Reference proteome</keyword>
<protein>
    <submittedName>
        <fullName evidence="4">39S ribosomal protein L39, mitochondrial-like</fullName>
    </submittedName>
</protein>
<dbReference type="Proteomes" id="UP000694941">
    <property type="component" value="Unplaced"/>
</dbReference>
<evidence type="ECO:0000259" key="2">
    <source>
        <dbReference type="Pfam" id="PF02824"/>
    </source>
</evidence>
<dbReference type="Gene3D" id="3.30.980.10">
    <property type="entry name" value="Threonyl-trna Synthetase, Chain A, domain 2"/>
    <property type="match status" value="1"/>
</dbReference>
<dbReference type="CDD" id="cd01667">
    <property type="entry name" value="TGS_ThrRS"/>
    <property type="match status" value="1"/>
</dbReference>
<dbReference type="InterPro" id="IPR012676">
    <property type="entry name" value="TGS-like"/>
</dbReference>
<sequence length="337" mass="38988">MVSKLKAVHSFFSYKYFSGYSILSRPLGTVTNSEVRKKRNAIFNKEKERQQALITRVEKIEVRHEGTPENCTLMMNRNISTPYNCALHISEMLTQRSVLAEVNGKLWDMHRPLEEDCTLRFLHFKIEDPFQVNKAFWRSCSFLLGLVLEKSLKDEFYVELHSWPKPIVRSGSFVYDVDLKLGNWVLKQDELSTLSLMMRKLRMENFKFEWLKVDQSVALKMFEDNRYKTEQIPTIASRSSVDNSVTVYRVQDHIDISGGPMISNTSQLGRVQVTAAHPLATEQGILYRFQGVALPSQLLLNSFAFDLLADRAKKLNTSWLPGEPITLEQENRKQQEA</sequence>
<dbReference type="Pfam" id="PF02824">
    <property type="entry name" value="TGS"/>
    <property type="match status" value="1"/>
</dbReference>
<dbReference type="RefSeq" id="XP_013788113.1">
    <property type="nucleotide sequence ID" value="XM_013932659.2"/>
</dbReference>
<accession>A0ABM1BT21</accession>